<reference evidence="1" key="1">
    <citation type="submission" date="2023-08" db="EMBL/GenBank/DDBJ databases">
        <title>A de novo genome assembly of Solanum verrucosum Schlechtendal, a Mexican diploid species geographically isolated from the other diploid A-genome species in potato relatives.</title>
        <authorList>
            <person name="Hosaka K."/>
        </authorList>
    </citation>
    <scope>NUCLEOTIDE SEQUENCE</scope>
    <source>
        <tissue evidence="1">Young leaves</tissue>
    </source>
</reference>
<dbReference type="PANTHER" id="PTHR10775:SF182">
    <property type="entry name" value="TRANSPOSON, EN_SPM-LIKE, TRANSPOSASE-ASSOCIATED DOMAIN PROTEIN-RELATED"/>
    <property type="match status" value="1"/>
</dbReference>
<accession>A0AAF0TS86</accession>
<sequence>SHRKFLPLNHPYRKDKSSFRKNIVVTMQPTPLRSVSFLLEEEKHILGLPYWSTNLIRHNLDVMHIEKNFFENVFNTVLEVDGKTKANLKSREDLKEFC</sequence>
<name>A0AAF0TS86_SOLVR</name>
<feature type="non-terminal residue" evidence="1">
    <location>
        <position position="1"/>
    </location>
</feature>
<dbReference type="PANTHER" id="PTHR10775">
    <property type="entry name" value="OS08G0208400 PROTEIN"/>
    <property type="match status" value="1"/>
</dbReference>
<protein>
    <submittedName>
        <fullName evidence="1">Uncharacterized protein</fullName>
    </submittedName>
</protein>
<evidence type="ECO:0000313" key="2">
    <source>
        <dbReference type="Proteomes" id="UP001234989"/>
    </source>
</evidence>
<keyword evidence="2" id="KW-1185">Reference proteome</keyword>
<gene>
    <name evidence="1" type="ORF">MTR67_023514</name>
</gene>
<evidence type="ECO:0000313" key="1">
    <source>
        <dbReference type="EMBL" id="WMV30129.1"/>
    </source>
</evidence>
<organism evidence="1 2">
    <name type="scientific">Solanum verrucosum</name>
    <dbReference type="NCBI Taxonomy" id="315347"/>
    <lineage>
        <taxon>Eukaryota</taxon>
        <taxon>Viridiplantae</taxon>
        <taxon>Streptophyta</taxon>
        <taxon>Embryophyta</taxon>
        <taxon>Tracheophyta</taxon>
        <taxon>Spermatophyta</taxon>
        <taxon>Magnoliopsida</taxon>
        <taxon>eudicotyledons</taxon>
        <taxon>Gunneridae</taxon>
        <taxon>Pentapetalae</taxon>
        <taxon>asterids</taxon>
        <taxon>lamiids</taxon>
        <taxon>Solanales</taxon>
        <taxon>Solanaceae</taxon>
        <taxon>Solanoideae</taxon>
        <taxon>Solaneae</taxon>
        <taxon>Solanum</taxon>
    </lineage>
</organism>
<proteinExistence type="predicted"/>
<dbReference type="Proteomes" id="UP001234989">
    <property type="component" value="Chromosome 5"/>
</dbReference>
<dbReference type="EMBL" id="CP133616">
    <property type="protein sequence ID" value="WMV30129.1"/>
    <property type="molecule type" value="Genomic_DNA"/>
</dbReference>
<dbReference type="AlphaFoldDB" id="A0AAF0TS86"/>